<dbReference type="EMBL" id="QXGL01000003">
    <property type="protein sequence ID" value="RSX53139.1"/>
    <property type="molecule type" value="Genomic_DNA"/>
</dbReference>
<keyword evidence="5" id="KW-1185">Reference proteome</keyword>
<proteinExistence type="predicted"/>
<name>A0A430FJT6_9BIFI</name>
<accession>A0A430FJT6</accession>
<keyword evidence="2" id="KW-0472">Membrane</keyword>
<sequence>MAKDKETYTAYPKDVFDNPPAGPVGVHRGAKSVGARLAPFLAVLIIVAVIGVGVWGVFSGTFGEMMHLGSSSSQSQSSSSNNASSKSNTDTSDTKDSTNSSDTADQSDTSSSDTSSSDATNNDSSAEQNTDQNTDQTDQNNQTDTQQTTPEQTQTANKATMVRVVNGTKISGHAASKSYVLQQAGYTNVVAANPSGSLPSSTVVWYQNETDLATAKDVAATLGISNVAQVSDLSAPVVVVLMQ</sequence>
<dbReference type="RefSeq" id="WP_125980713.1">
    <property type="nucleotide sequence ID" value="NZ_QXGL01000003.1"/>
</dbReference>
<reference evidence="4 5" key="1">
    <citation type="submission" date="2018-09" db="EMBL/GenBank/DDBJ databases">
        <title>Characterization of the phylogenetic diversity of five novel species belonging to the genus Bifidobacterium.</title>
        <authorList>
            <person name="Lugli G.A."/>
            <person name="Duranti S."/>
            <person name="Milani C."/>
        </authorList>
    </citation>
    <scope>NUCLEOTIDE SEQUENCE [LARGE SCALE GENOMIC DNA]</scope>
    <source>
        <strain evidence="4 5">2034B</strain>
    </source>
</reference>
<evidence type="ECO:0000313" key="5">
    <source>
        <dbReference type="Proteomes" id="UP000287533"/>
    </source>
</evidence>
<evidence type="ECO:0000259" key="3">
    <source>
        <dbReference type="Pfam" id="PF13399"/>
    </source>
</evidence>
<gene>
    <name evidence="4" type="ORF">D2E25_1112</name>
</gene>
<dbReference type="Proteomes" id="UP000287533">
    <property type="component" value="Unassembled WGS sequence"/>
</dbReference>
<dbReference type="Gene3D" id="3.30.70.2390">
    <property type="match status" value="1"/>
</dbReference>
<evidence type="ECO:0000313" key="4">
    <source>
        <dbReference type="EMBL" id="RSX53139.1"/>
    </source>
</evidence>
<feature type="compositionally biased region" description="Low complexity" evidence="1">
    <location>
        <begin position="70"/>
        <end position="155"/>
    </location>
</feature>
<keyword evidence="2" id="KW-1133">Transmembrane helix</keyword>
<keyword evidence="2" id="KW-0812">Transmembrane</keyword>
<feature type="region of interest" description="Disordered" evidence="1">
    <location>
        <begin position="68"/>
        <end position="160"/>
    </location>
</feature>
<feature type="region of interest" description="Disordered" evidence="1">
    <location>
        <begin position="1"/>
        <end position="22"/>
    </location>
</feature>
<dbReference type="InterPro" id="IPR027381">
    <property type="entry name" value="LytR/CpsA/Psr_C"/>
</dbReference>
<evidence type="ECO:0000256" key="2">
    <source>
        <dbReference type="SAM" id="Phobius"/>
    </source>
</evidence>
<feature type="transmembrane region" description="Helical" evidence="2">
    <location>
        <begin position="37"/>
        <end position="58"/>
    </location>
</feature>
<evidence type="ECO:0000256" key="1">
    <source>
        <dbReference type="SAM" id="MobiDB-lite"/>
    </source>
</evidence>
<comment type="caution">
    <text evidence="4">The sequence shown here is derived from an EMBL/GenBank/DDBJ whole genome shotgun (WGS) entry which is preliminary data.</text>
</comment>
<feature type="domain" description="LytR/CpsA/Psr regulator C-terminal" evidence="3">
    <location>
        <begin position="161"/>
        <end position="241"/>
    </location>
</feature>
<protein>
    <submittedName>
        <fullName evidence="4">LytR cell envelope-related transcriptional attenuator</fullName>
    </submittedName>
</protein>
<dbReference type="Pfam" id="PF13399">
    <property type="entry name" value="LytR_C"/>
    <property type="match status" value="1"/>
</dbReference>
<dbReference type="OrthoDB" id="3242784at2"/>
<dbReference type="AlphaFoldDB" id="A0A430FJT6"/>
<organism evidence="4 5">
    <name type="scientific">Bifidobacterium goeldii</name>
    <dbReference type="NCBI Taxonomy" id="2306975"/>
    <lineage>
        <taxon>Bacteria</taxon>
        <taxon>Bacillati</taxon>
        <taxon>Actinomycetota</taxon>
        <taxon>Actinomycetes</taxon>
        <taxon>Bifidobacteriales</taxon>
        <taxon>Bifidobacteriaceae</taxon>
        <taxon>Bifidobacterium</taxon>
    </lineage>
</organism>